<evidence type="ECO:0008006" key="7">
    <source>
        <dbReference type="Google" id="ProtNLM"/>
    </source>
</evidence>
<organism evidence="5 6">
    <name type="scientific">Alectoria fallacina</name>
    <dbReference type="NCBI Taxonomy" id="1903189"/>
    <lineage>
        <taxon>Eukaryota</taxon>
        <taxon>Fungi</taxon>
        <taxon>Dikarya</taxon>
        <taxon>Ascomycota</taxon>
        <taxon>Pezizomycotina</taxon>
        <taxon>Lecanoromycetes</taxon>
        <taxon>OSLEUM clade</taxon>
        <taxon>Lecanoromycetidae</taxon>
        <taxon>Lecanorales</taxon>
        <taxon>Lecanorineae</taxon>
        <taxon>Parmeliaceae</taxon>
        <taxon>Alectoria</taxon>
    </lineage>
</organism>
<evidence type="ECO:0000259" key="3">
    <source>
        <dbReference type="Pfam" id="PF03446"/>
    </source>
</evidence>
<dbReference type="PANTHER" id="PTHR43580:SF2">
    <property type="entry name" value="CYTOKINE-LIKE NUCLEAR FACTOR N-PAC"/>
    <property type="match status" value="1"/>
</dbReference>
<evidence type="ECO:0000313" key="6">
    <source>
        <dbReference type="Proteomes" id="UP000664203"/>
    </source>
</evidence>
<comment type="caution">
    <text evidence="5">The sequence shown here is derived from an EMBL/GenBank/DDBJ whole genome shotgun (WGS) entry which is preliminary data.</text>
</comment>
<feature type="domain" description="6-phosphogluconate dehydrogenase NADP-binding" evidence="3">
    <location>
        <begin position="8"/>
        <end position="139"/>
    </location>
</feature>
<dbReference type="InterPro" id="IPR006115">
    <property type="entry name" value="6PGDH_NADP-bd"/>
</dbReference>
<evidence type="ECO:0000256" key="1">
    <source>
        <dbReference type="ARBA" id="ARBA00007598"/>
    </source>
</evidence>
<dbReference type="GO" id="GO:0050661">
    <property type="term" value="F:NADP binding"/>
    <property type="evidence" value="ECO:0007669"/>
    <property type="project" value="InterPro"/>
</dbReference>
<dbReference type="SUPFAM" id="SSF51735">
    <property type="entry name" value="NAD(P)-binding Rossmann-fold domains"/>
    <property type="match status" value="1"/>
</dbReference>
<accession>A0A8H3EKP7</accession>
<name>A0A8H3EKP7_9LECA</name>
<dbReference type="Proteomes" id="UP000664203">
    <property type="component" value="Unassembled WGS sequence"/>
</dbReference>
<gene>
    <name evidence="5" type="ORF">ALECFALPRED_003047</name>
</gene>
<dbReference type="InterPro" id="IPR015814">
    <property type="entry name" value="Pgluconate_DH_NAD-bd_C"/>
</dbReference>
<dbReference type="Gene3D" id="3.40.50.720">
    <property type="entry name" value="NAD(P)-binding Rossmann-like Domain"/>
    <property type="match status" value="1"/>
</dbReference>
<evidence type="ECO:0000313" key="5">
    <source>
        <dbReference type="EMBL" id="CAF9907034.1"/>
    </source>
</evidence>
<dbReference type="InterPro" id="IPR036291">
    <property type="entry name" value="NAD(P)-bd_dom_sf"/>
</dbReference>
<dbReference type="InterPro" id="IPR013328">
    <property type="entry name" value="6PGD_dom2"/>
</dbReference>
<feature type="compositionally biased region" description="Basic and acidic residues" evidence="2">
    <location>
        <begin position="286"/>
        <end position="300"/>
    </location>
</feature>
<feature type="domain" description="Phosphogluconate dehydrogenase NAD-binding putative C-terminal" evidence="4">
    <location>
        <begin position="209"/>
        <end position="279"/>
    </location>
</feature>
<dbReference type="PANTHER" id="PTHR43580">
    <property type="entry name" value="OXIDOREDUCTASE GLYR1-RELATED"/>
    <property type="match status" value="1"/>
</dbReference>
<dbReference type="AlphaFoldDB" id="A0A8H3EKP7"/>
<dbReference type="Gene3D" id="1.10.1040.10">
    <property type="entry name" value="N-(1-d-carboxylethyl)-l-norvaline Dehydrogenase, domain 2"/>
    <property type="match status" value="1"/>
</dbReference>
<sequence length="318" mass="34347">MPPPLATVGIASIGEMGLGIARLLSANDYRVLTNVSGRSLSTRQRAESASIELVDADQELVAQADYILSIVPPRDAVSTAKRFTQAAAGHVRNKDQKPLFYIDLNAISPSRARTLESLFKDCPMMRFLDGGIIGGAPKVQPDGSWTKPSLVVSGPDSLDDAPINGAHLAKALNLKHISDTIGPASGLKMCFASTTKGLTAIAIQSFTTANKLGVLDDLQTHLKDYSPKTGDLAAKGLVNMPPKAYRWVDEMKEIAETFHTEGGFEKDMFDGVSEVYRFVADETDLGNERTEERRVGKTPEDVAGLMGQGLERKKEKTE</sequence>
<evidence type="ECO:0000256" key="2">
    <source>
        <dbReference type="SAM" id="MobiDB-lite"/>
    </source>
</evidence>
<keyword evidence="6" id="KW-1185">Reference proteome</keyword>
<feature type="region of interest" description="Disordered" evidence="2">
    <location>
        <begin position="286"/>
        <end position="318"/>
    </location>
</feature>
<dbReference type="InterPro" id="IPR008927">
    <property type="entry name" value="6-PGluconate_DH-like_C_sf"/>
</dbReference>
<evidence type="ECO:0000259" key="4">
    <source>
        <dbReference type="Pfam" id="PF09130"/>
    </source>
</evidence>
<dbReference type="SUPFAM" id="SSF48179">
    <property type="entry name" value="6-phosphogluconate dehydrogenase C-terminal domain-like"/>
    <property type="match status" value="1"/>
</dbReference>
<dbReference type="InterPro" id="IPR051265">
    <property type="entry name" value="HIBADH-related_NP60_sf"/>
</dbReference>
<protein>
    <recommendedName>
        <fullName evidence="7">6-phosphogluconate dehydrogenase C-terminal domain-like protein</fullName>
    </recommendedName>
</protein>
<dbReference type="Pfam" id="PF09130">
    <property type="entry name" value="DUF1932"/>
    <property type="match status" value="1"/>
</dbReference>
<dbReference type="Pfam" id="PF03446">
    <property type="entry name" value="NAD_binding_2"/>
    <property type="match status" value="1"/>
</dbReference>
<comment type="similarity">
    <text evidence="1">Belongs to the HIBADH-related family. NP60 subfamily.</text>
</comment>
<dbReference type="EMBL" id="CAJPDR010000020">
    <property type="protein sequence ID" value="CAF9907034.1"/>
    <property type="molecule type" value="Genomic_DNA"/>
</dbReference>
<dbReference type="OrthoDB" id="9988102at2759"/>
<proteinExistence type="inferred from homology"/>
<reference evidence="5" key="1">
    <citation type="submission" date="2021-03" db="EMBL/GenBank/DDBJ databases">
        <authorList>
            <person name="Tagirdzhanova G."/>
        </authorList>
    </citation>
    <scope>NUCLEOTIDE SEQUENCE</scope>
</reference>